<dbReference type="GO" id="GO:0016671">
    <property type="term" value="F:oxidoreductase activity, acting on a sulfur group of donors, disulfide as acceptor"/>
    <property type="evidence" value="ECO:0007669"/>
    <property type="project" value="InterPro"/>
</dbReference>
<comment type="similarity">
    <text evidence="2">Belongs to the GILT family.</text>
</comment>
<evidence type="ECO:0000256" key="4">
    <source>
        <dbReference type="ARBA" id="ARBA00022729"/>
    </source>
</evidence>
<evidence type="ECO:0000256" key="2">
    <source>
        <dbReference type="ARBA" id="ARBA00005679"/>
    </source>
</evidence>
<evidence type="ECO:0000256" key="5">
    <source>
        <dbReference type="ARBA" id="ARBA00023180"/>
    </source>
</evidence>
<feature type="chain" id="PRO_5042010821" evidence="6">
    <location>
        <begin position="19"/>
        <end position="268"/>
    </location>
</feature>
<feature type="signal peptide" evidence="6">
    <location>
        <begin position="1"/>
        <end position="18"/>
    </location>
</feature>
<reference evidence="8" key="1">
    <citation type="submission" date="2024-02" db="UniProtKB">
        <authorList>
            <consortium name="WormBaseParasite"/>
        </authorList>
    </citation>
    <scope>IDENTIFICATION</scope>
</reference>
<dbReference type="InterPro" id="IPR004911">
    <property type="entry name" value="Interferon-induced_GILT"/>
</dbReference>
<organism evidence="7 8">
    <name type="scientific">Mesorhabditis belari</name>
    <dbReference type="NCBI Taxonomy" id="2138241"/>
    <lineage>
        <taxon>Eukaryota</taxon>
        <taxon>Metazoa</taxon>
        <taxon>Ecdysozoa</taxon>
        <taxon>Nematoda</taxon>
        <taxon>Chromadorea</taxon>
        <taxon>Rhabditida</taxon>
        <taxon>Rhabditina</taxon>
        <taxon>Rhabditomorpha</taxon>
        <taxon>Rhabditoidea</taxon>
        <taxon>Rhabditidae</taxon>
        <taxon>Mesorhabditinae</taxon>
        <taxon>Mesorhabditis</taxon>
    </lineage>
</organism>
<keyword evidence="3" id="KW-0964">Secreted</keyword>
<keyword evidence="5" id="KW-0325">Glycoprotein</keyword>
<evidence type="ECO:0000313" key="7">
    <source>
        <dbReference type="Proteomes" id="UP000887575"/>
    </source>
</evidence>
<dbReference type="PANTHER" id="PTHR13234">
    <property type="entry name" value="GAMMA-INTERFERON INDUCIBLE LYSOSOMAL THIOL REDUCTASE GILT"/>
    <property type="match status" value="1"/>
</dbReference>
<dbReference type="WBParaSite" id="MBELARI_LOCUS17618">
    <property type="protein sequence ID" value="MBELARI_LOCUS17618"/>
    <property type="gene ID" value="MBELARI_LOCUS17618"/>
</dbReference>
<accession>A0AAF3EVK6</accession>
<sequence length="268" mass="30466">MIFTILLVTLLPIVTSKSKPYFANPLCQSTPPALWCENNELAKDCGWDLACQDYKKGTYNKPILITLLYESLCPGCQNFITHQLYNQVFLKFPPSVVQIELVPYGNAKIKEGEIVCQHGEEECQINKFESCLIDSMNNDFRQYIPVIYCIESQLSNKIPFDKAQSKCFRTLNVTSDVERMTQSCLVSKLSTKLQLAAAARTDNVQPEKHFAVPWVLFNNVSLASAQDLTADLPLVICQWYKGDTKPKACANDSRTLRRKYPFAWKTDL</sequence>
<protein>
    <submittedName>
        <fullName evidence="8">Gamma-interferon-inducible lysosomal thiol reductase</fullName>
    </submittedName>
</protein>
<evidence type="ECO:0000256" key="1">
    <source>
        <dbReference type="ARBA" id="ARBA00004613"/>
    </source>
</evidence>
<proteinExistence type="inferred from homology"/>
<evidence type="ECO:0000256" key="6">
    <source>
        <dbReference type="SAM" id="SignalP"/>
    </source>
</evidence>
<dbReference type="PANTHER" id="PTHR13234:SF8">
    <property type="entry name" value="GAMMA-INTERFERON-INDUCIBLE LYSOSOMAL THIOL REDUCTASE"/>
    <property type="match status" value="1"/>
</dbReference>
<dbReference type="Pfam" id="PF03227">
    <property type="entry name" value="GILT"/>
    <property type="match status" value="1"/>
</dbReference>
<dbReference type="Proteomes" id="UP000887575">
    <property type="component" value="Unassembled WGS sequence"/>
</dbReference>
<name>A0AAF3EVK6_9BILA</name>
<evidence type="ECO:0000256" key="3">
    <source>
        <dbReference type="ARBA" id="ARBA00022525"/>
    </source>
</evidence>
<keyword evidence="7" id="KW-1185">Reference proteome</keyword>
<evidence type="ECO:0000313" key="8">
    <source>
        <dbReference type="WBParaSite" id="MBELARI_LOCUS17618"/>
    </source>
</evidence>
<comment type="subcellular location">
    <subcellularLocation>
        <location evidence="1">Secreted</location>
    </subcellularLocation>
</comment>
<dbReference type="AlphaFoldDB" id="A0AAF3EVK6"/>
<dbReference type="GO" id="GO:0005576">
    <property type="term" value="C:extracellular region"/>
    <property type="evidence" value="ECO:0007669"/>
    <property type="project" value="UniProtKB-SubCell"/>
</dbReference>
<keyword evidence="4 6" id="KW-0732">Signal</keyword>